<proteinExistence type="inferred from homology"/>
<organism evidence="6 7">
    <name type="scientific">Loktanella gaetbuli</name>
    <dbReference type="NCBI Taxonomy" id="2881335"/>
    <lineage>
        <taxon>Bacteria</taxon>
        <taxon>Pseudomonadati</taxon>
        <taxon>Pseudomonadota</taxon>
        <taxon>Alphaproteobacteria</taxon>
        <taxon>Rhodobacterales</taxon>
        <taxon>Roseobacteraceae</taxon>
        <taxon>Loktanella</taxon>
    </lineage>
</organism>
<evidence type="ECO:0000259" key="5">
    <source>
        <dbReference type="Pfam" id="PF01464"/>
    </source>
</evidence>
<dbReference type="PANTHER" id="PTHR37423:SF2">
    <property type="entry name" value="MEMBRANE-BOUND LYTIC MUREIN TRANSGLYCOSYLASE C"/>
    <property type="match status" value="1"/>
</dbReference>
<reference evidence="6" key="1">
    <citation type="submission" date="2021-10" db="EMBL/GenBank/DDBJ databases">
        <title>Loktanella gaetbuli sp. nov., isolated from a tidal flat.</title>
        <authorList>
            <person name="Park S."/>
            <person name="Yoon J.-H."/>
        </authorList>
    </citation>
    <scope>NUCLEOTIDE SEQUENCE</scope>
    <source>
        <strain evidence="6">TSTF-M6</strain>
    </source>
</reference>
<evidence type="ECO:0000313" key="7">
    <source>
        <dbReference type="Proteomes" id="UP001138961"/>
    </source>
</evidence>
<dbReference type="Gene3D" id="1.10.530.10">
    <property type="match status" value="1"/>
</dbReference>
<dbReference type="Gene3D" id="1.25.20.10">
    <property type="entry name" value="Bacterial muramidases"/>
    <property type="match status" value="1"/>
</dbReference>
<evidence type="ECO:0000313" key="6">
    <source>
        <dbReference type="EMBL" id="MCB5199855.1"/>
    </source>
</evidence>
<dbReference type="Proteomes" id="UP001138961">
    <property type="component" value="Unassembled WGS sequence"/>
</dbReference>
<feature type="domain" description="Transglycosylase SLT" evidence="5">
    <location>
        <begin position="494"/>
        <end position="595"/>
    </location>
</feature>
<dbReference type="InterPro" id="IPR008939">
    <property type="entry name" value="Lytic_TGlycosylase_superhlx_U"/>
</dbReference>
<dbReference type="Pfam" id="PF01464">
    <property type="entry name" value="SLT"/>
    <property type="match status" value="1"/>
</dbReference>
<dbReference type="PANTHER" id="PTHR37423">
    <property type="entry name" value="SOLUBLE LYTIC MUREIN TRANSGLYCOSYLASE-RELATED"/>
    <property type="match status" value="1"/>
</dbReference>
<comment type="similarity">
    <text evidence="2">Belongs to the virb1 family.</text>
</comment>
<evidence type="ECO:0000256" key="3">
    <source>
        <dbReference type="ARBA" id="ARBA00022729"/>
    </source>
</evidence>
<dbReference type="CDD" id="cd13401">
    <property type="entry name" value="Slt70-like"/>
    <property type="match status" value="1"/>
</dbReference>
<accession>A0ABS8BVU6</accession>
<evidence type="ECO:0000256" key="4">
    <source>
        <dbReference type="SAM" id="SignalP"/>
    </source>
</evidence>
<protein>
    <submittedName>
        <fullName evidence="6">Lytic transglycosylase domain-containing protein</fullName>
    </submittedName>
</protein>
<comment type="caution">
    <text evidence="6">The sequence shown here is derived from an EMBL/GenBank/DDBJ whole genome shotgun (WGS) entry which is preliminary data.</text>
</comment>
<comment type="similarity">
    <text evidence="1">Belongs to the transglycosylase Slt family.</text>
</comment>
<keyword evidence="3 4" id="KW-0732">Signal</keyword>
<feature type="signal peptide" evidence="4">
    <location>
        <begin position="1"/>
        <end position="23"/>
    </location>
</feature>
<gene>
    <name evidence="6" type="ORF">LGQ03_11465</name>
</gene>
<name>A0ABS8BVU6_9RHOB</name>
<sequence length="721" mass="79034">MRFSIPGFMRVASVLFWPALATAQTVTDDDIRAVRLSNDRDYDAAYAAAGRDDPVMTDLVTWQRLRFGDAPFVDYIDFEARRPNWPGENVVRAAGEQVIPEDASAAQVILWFDGLPPQTGLGAVRLAQALVATGQIDRARNVVRTAWIDLELSDFSQQLLLDSFGDDLADLHEERTDQLLWAWRTDAAEKMRPLLDEGQQALLTARSRLIRDASGVDAALAAVPEDLRDTPGLLYDRYNWAADRGRRSDAMDLLLAQSTSAAALGEPFRWSGWRRILARYEMRNGDPERAYRMASQHFMTPGDGYNYADLEWLSGYLALTYLDDAELALTHFDTFAATVDTPISEGRAGYWQGRALSALGRTAEAEAAFARAAVHQTSFYGLLAADRLDLPLDSALIGADEGLDWQSAPIIEDDRVRAAIALLEAGQRGKAIAFVNNLGQTLGAADIARLGRAFAARDETYLTVLLGKAAAERGVIVPSAYFPLHPVADMDLPVPADLTLAIARRESEFYIGAGSPVGAQGLMQLMPATAREVSRELGLSYSEANLTRDWRYNAQLGAAYLAGLRERFGDSVIQVAAGYNAGPSRPATWMDERGDPRQGEVDVVDWIEHIPFRETRNYVQRVSESLPIYRARLTGTTGEVDFLNMITGSMASVRPRLRPDGSVEQPVPAEVLAAPRPELRPAALDAEARVATSSAPPDVVELIVIPEGSAPPETLRPIPRP</sequence>
<dbReference type="RefSeq" id="WP_226748515.1">
    <property type="nucleotide sequence ID" value="NZ_JAJATZ010000005.1"/>
</dbReference>
<keyword evidence="7" id="KW-1185">Reference proteome</keyword>
<dbReference type="InterPro" id="IPR023346">
    <property type="entry name" value="Lysozyme-like_dom_sf"/>
</dbReference>
<evidence type="ECO:0000256" key="1">
    <source>
        <dbReference type="ARBA" id="ARBA00007734"/>
    </source>
</evidence>
<dbReference type="SUPFAM" id="SSF53955">
    <property type="entry name" value="Lysozyme-like"/>
    <property type="match status" value="1"/>
</dbReference>
<feature type="chain" id="PRO_5047252809" evidence="4">
    <location>
        <begin position="24"/>
        <end position="721"/>
    </location>
</feature>
<dbReference type="InterPro" id="IPR008258">
    <property type="entry name" value="Transglycosylase_SLT_dom_1"/>
</dbReference>
<dbReference type="EMBL" id="JAJATZ010000005">
    <property type="protein sequence ID" value="MCB5199855.1"/>
    <property type="molecule type" value="Genomic_DNA"/>
</dbReference>
<dbReference type="SUPFAM" id="SSF48435">
    <property type="entry name" value="Bacterial muramidases"/>
    <property type="match status" value="1"/>
</dbReference>
<evidence type="ECO:0000256" key="2">
    <source>
        <dbReference type="ARBA" id="ARBA00009387"/>
    </source>
</evidence>